<accession>L0PFT2</accession>
<dbReference type="Gene3D" id="2.40.50.140">
    <property type="entry name" value="Nucleic acid-binding proteins"/>
    <property type="match status" value="1"/>
</dbReference>
<organism evidence="3">
    <name type="scientific">Pneumocystis jirovecii</name>
    <name type="common">Human pneumocystis pneumonia agent</name>
    <dbReference type="NCBI Taxonomy" id="42068"/>
    <lineage>
        <taxon>Eukaryota</taxon>
        <taxon>Fungi</taxon>
        <taxon>Dikarya</taxon>
        <taxon>Ascomycota</taxon>
        <taxon>Taphrinomycotina</taxon>
        <taxon>Pneumocystomycetes</taxon>
        <taxon>Pneumocystaceae</taxon>
        <taxon>Pneumocystis</taxon>
    </lineage>
</organism>
<dbReference type="Proteomes" id="UP000010422">
    <property type="component" value="Unassembled WGS sequence"/>
</dbReference>
<dbReference type="VEuPathDB" id="FungiDB:PNEJI1_001478"/>
<dbReference type="AlphaFoldDB" id="L0PFT2"/>
<sequence length="353" mass="39790">MRGVCVVSDGQADGQAVDDASGRIAELVLKEDQHRQLVPDVPDAEGQLEIGTRIRVRGTFQRWHGRRQIQVIKLGMGERMHAVAAGLLAASADRGRGSKRPKYRDSGVGGASAAERGGSFKGMDSRCGHEAGRAGSDVWKHTVGMESFRTIKEEEHTMQNLERLVLNRAVENSLREFTVSVLRVDREIEYAAKCIVMRGRQKSEQDQVDGKNRVSASEVSMGTSWSQSIEICRTIRSCLRKLVNSGLILHVDRAVGVYATVGDWNLRRLIRHCCRDALHKWKCSKKRGLVKERLVITSKDIWLKIRNHGDEWRHVNKTLVTNMISKIMPTLSGWYYAGKDIYYVSIYIFNSIK</sequence>
<feature type="region of interest" description="Disordered" evidence="1">
    <location>
        <begin position="94"/>
        <end position="133"/>
    </location>
</feature>
<evidence type="ECO:0000313" key="2">
    <source>
        <dbReference type="EMBL" id="CCJ30904.1"/>
    </source>
</evidence>
<name>L0PFT2_PNEJI</name>
<evidence type="ECO:0000313" key="3">
    <source>
        <dbReference type="Proteomes" id="UP000010422"/>
    </source>
</evidence>
<reference evidence="2 3" key="1">
    <citation type="journal article" date="2012" name="MBio">
        <title>De novo assembly of the Pneumocystis jirovecii genome from a single bronchoalveolar lavage fluid specimen from a patient.</title>
        <authorList>
            <person name="Cisse O.H."/>
            <person name="Pagni M."/>
            <person name="Hauser P.M."/>
        </authorList>
    </citation>
    <scope>NUCLEOTIDE SEQUENCE [LARGE SCALE GENOMIC DNA]</scope>
    <source>
        <strain evidence="2 3">SE8</strain>
    </source>
</reference>
<comment type="caution">
    <text evidence="2">The sequence shown here is derived from an EMBL/GenBank/DDBJ whole genome shotgun (WGS) entry which is preliminary data.</text>
</comment>
<dbReference type="STRING" id="1209962.L0PFT2"/>
<protein>
    <submittedName>
        <fullName evidence="2">Uncharacterized protein</fullName>
    </submittedName>
</protein>
<gene>
    <name evidence="2" type="ORF">PNEJI1_001478</name>
</gene>
<feature type="compositionally biased region" description="Basic and acidic residues" evidence="1">
    <location>
        <begin position="123"/>
        <end position="132"/>
    </location>
</feature>
<evidence type="ECO:0000256" key="1">
    <source>
        <dbReference type="SAM" id="MobiDB-lite"/>
    </source>
</evidence>
<dbReference type="InterPro" id="IPR012340">
    <property type="entry name" value="NA-bd_OB-fold"/>
</dbReference>
<dbReference type="InParanoid" id="L0PFT2"/>
<proteinExistence type="predicted"/>
<dbReference type="EMBL" id="CAKM01000271">
    <property type="protein sequence ID" value="CCJ30904.1"/>
    <property type="molecule type" value="Genomic_DNA"/>
</dbReference>